<dbReference type="Gene3D" id="3.40.50.150">
    <property type="entry name" value="Vaccinia Virus protein VP39"/>
    <property type="match status" value="1"/>
</dbReference>
<feature type="binding site" evidence="6">
    <location>
        <begin position="128"/>
        <end position="129"/>
    </location>
    <ligand>
        <name>S-adenosyl-L-methionine</name>
        <dbReference type="ChEBI" id="CHEBI:59789"/>
    </ligand>
</feature>
<name>A0ABQ1IPP7_9GAMM</name>
<dbReference type="EMBL" id="BMKE01000018">
    <property type="protein sequence ID" value="GGB48376.1"/>
    <property type="molecule type" value="Genomic_DNA"/>
</dbReference>
<comment type="similarity">
    <text evidence="6">Belongs to the methyltransferase superfamily. RNA methyltransferase RsmG family.</text>
</comment>
<keyword evidence="4 6" id="KW-0808">Transferase</keyword>
<evidence type="ECO:0000256" key="4">
    <source>
        <dbReference type="ARBA" id="ARBA00022679"/>
    </source>
</evidence>
<dbReference type="RefSeq" id="WP_188630185.1">
    <property type="nucleotide sequence ID" value="NZ_BMKE01000018.1"/>
</dbReference>
<dbReference type="InterPro" id="IPR003682">
    <property type="entry name" value="rRNA_ssu_MeTfrase_G"/>
</dbReference>
<dbReference type="GO" id="GO:0032259">
    <property type="term" value="P:methylation"/>
    <property type="evidence" value="ECO:0007669"/>
    <property type="project" value="UniProtKB-KW"/>
</dbReference>
<proteinExistence type="inferred from homology"/>
<keyword evidence="2 6" id="KW-0698">rRNA processing</keyword>
<keyword evidence="8" id="KW-1185">Reference proteome</keyword>
<dbReference type="PANTHER" id="PTHR31760">
    <property type="entry name" value="S-ADENOSYL-L-METHIONINE-DEPENDENT METHYLTRANSFERASES SUPERFAMILY PROTEIN"/>
    <property type="match status" value="1"/>
</dbReference>
<evidence type="ECO:0000256" key="5">
    <source>
        <dbReference type="ARBA" id="ARBA00022691"/>
    </source>
</evidence>
<dbReference type="EC" id="2.1.1.170" evidence="6"/>
<gene>
    <name evidence="6 7" type="primary">rsmG</name>
    <name evidence="7" type="ORF">GCM10011502_22050</name>
</gene>
<evidence type="ECO:0000256" key="2">
    <source>
        <dbReference type="ARBA" id="ARBA00022552"/>
    </source>
</evidence>
<evidence type="ECO:0000256" key="1">
    <source>
        <dbReference type="ARBA" id="ARBA00022490"/>
    </source>
</evidence>
<dbReference type="HAMAP" id="MF_00074">
    <property type="entry name" value="16SrRNA_methyltr_G"/>
    <property type="match status" value="1"/>
</dbReference>
<feature type="binding site" evidence="6">
    <location>
        <position position="82"/>
    </location>
    <ligand>
        <name>S-adenosyl-L-methionine</name>
        <dbReference type="ChEBI" id="CHEBI:59789"/>
    </ligand>
</feature>
<dbReference type="NCBIfam" id="TIGR00138">
    <property type="entry name" value="rsmG_gidB"/>
    <property type="match status" value="1"/>
</dbReference>
<sequence length="210" mass="23585">MKEQLKNTLERLLAQTELTVSEEQIDQLVTLVTLLDKWNKAFNLTSVRDPQNMIGRHMVDSLVVSPYLQGQRFIDVGTGPGLPGLPLAIVNPDKQFVLLDSLGKRIRFIRMVIHQLGLTNVIAVQSRVENYVPEQKFDAVLSRAFASLDDMVSWCAHLPGPDGQFLALKGQYPEQELQSLPAHLALDRVYPLSVPEQDGDRHLVVIKLAR</sequence>
<protein>
    <recommendedName>
        <fullName evidence="6">Ribosomal RNA small subunit methyltransferase G</fullName>
        <ecNumber evidence="6">2.1.1.170</ecNumber>
    </recommendedName>
    <alternativeName>
        <fullName evidence="6">16S rRNA 7-methylguanosine methyltransferase</fullName>
        <shortName evidence="6">16S rRNA m7G methyltransferase</shortName>
    </alternativeName>
</protein>
<keyword evidence="5 6" id="KW-0949">S-adenosyl-L-methionine</keyword>
<dbReference type="PANTHER" id="PTHR31760:SF0">
    <property type="entry name" value="S-ADENOSYL-L-METHIONINE-DEPENDENT METHYLTRANSFERASES SUPERFAMILY PROTEIN"/>
    <property type="match status" value="1"/>
</dbReference>
<dbReference type="GO" id="GO:0008168">
    <property type="term" value="F:methyltransferase activity"/>
    <property type="evidence" value="ECO:0007669"/>
    <property type="project" value="UniProtKB-KW"/>
</dbReference>
<dbReference type="Pfam" id="PF02527">
    <property type="entry name" value="GidB"/>
    <property type="match status" value="1"/>
</dbReference>
<dbReference type="InterPro" id="IPR029063">
    <property type="entry name" value="SAM-dependent_MTases_sf"/>
</dbReference>
<keyword evidence="1 6" id="KW-0963">Cytoplasm</keyword>
<reference evidence="8" key="1">
    <citation type="journal article" date="2019" name="Int. J. Syst. Evol. Microbiol.">
        <title>The Global Catalogue of Microorganisms (GCM) 10K type strain sequencing project: providing services to taxonomists for standard genome sequencing and annotation.</title>
        <authorList>
            <consortium name="The Broad Institute Genomics Platform"/>
            <consortium name="The Broad Institute Genome Sequencing Center for Infectious Disease"/>
            <person name="Wu L."/>
            <person name="Ma J."/>
        </authorList>
    </citation>
    <scope>NUCLEOTIDE SEQUENCE [LARGE SCALE GENOMIC DNA]</scope>
    <source>
        <strain evidence="8">CGMCC 1.15923</strain>
    </source>
</reference>
<accession>A0ABQ1IPP7</accession>
<organism evidence="7 8">
    <name type="scientific">Oceanisphaera marina</name>
    <dbReference type="NCBI Taxonomy" id="2017550"/>
    <lineage>
        <taxon>Bacteria</taxon>
        <taxon>Pseudomonadati</taxon>
        <taxon>Pseudomonadota</taxon>
        <taxon>Gammaproteobacteria</taxon>
        <taxon>Aeromonadales</taxon>
        <taxon>Aeromonadaceae</taxon>
        <taxon>Oceanisphaera</taxon>
    </lineage>
</organism>
<keyword evidence="3 6" id="KW-0489">Methyltransferase</keyword>
<comment type="function">
    <text evidence="6">Specifically methylates the N7 position of guanine in position 527 of 16S rRNA.</text>
</comment>
<evidence type="ECO:0000256" key="3">
    <source>
        <dbReference type="ARBA" id="ARBA00022603"/>
    </source>
</evidence>
<comment type="subcellular location">
    <subcellularLocation>
        <location evidence="6">Cytoplasm</location>
    </subcellularLocation>
</comment>
<comment type="catalytic activity">
    <reaction evidence="6">
        <text>guanosine(527) in 16S rRNA + S-adenosyl-L-methionine = N(7)-methylguanosine(527) in 16S rRNA + S-adenosyl-L-homocysteine</text>
        <dbReference type="Rhea" id="RHEA:42732"/>
        <dbReference type="Rhea" id="RHEA-COMP:10209"/>
        <dbReference type="Rhea" id="RHEA-COMP:10210"/>
        <dbReference type="ChEBI" id="CHEBI:57856"/>
        <dbReference type="ChEBI" id="CHEBI:59789"/>
        <dbReference type="ChEBI" id="CHEBI:74269"/>
        <dbReference type="ChEBI" id="CHEBI:74480"/>
        <dbReference type="EC" id="2.1.1.170"/>
    </reaction>
</comment>
<dbReference type="SUPFAM" id="SSF53335">
    <property type="entry name" value="S-adenosyl-L-methionine-dependent methyltransferases"/>
    <property type="match status" value="1"/>
</dbReference>
<evidence type="ECO:0000313" key="8">
    <source>
        <dbReference type="Proteomes" id="UP000646152"/>
    </source>
</evidence>
<feature type="binding site" evidence="6">
    <location>
        <position position="143"/>
    </location>
    <ligand>
        <name>S-adenosyl-L-methionine</name>
        <dbReference type="ChEBI" id="CHEBI:59789"/>
    </ligand>
</feature>
<comment type="caution">
    <text evidence="6">Lacks conserved residue(s) required for the propagation of feature annotation.</text>
</comment>
<evidence type="ECO:0000256" key="6">
    <source>
        <dbReference type="HAMAP-Rule" id="MF_00074"/>
    </source>
</evidence>
<dbReference type="CDD" id="cd02440">
    <property type="entry name" value="AdoMet_MTases"/>
    <property type="match status" value="1"/>
</dbReference>
<feature type="binding site" evidence="6">
    <location>
        <position position="77"/>
    </location>
    <ligand>
        <name>S-adenosyl-L-methionine</name>
        <dbReference type="ChEBI" id="CHEBI:59789"/>
    </ligand>
</feature>
<comment type="caution">
    <text evidence="7">The sequence shown here is derived from an EMBL/GenBank/DDBJ whole genome shotgun (WGS) entry which is preliminary data.</text>
</comment>
<dbReference type="Proteomes" id="UP000646152">
    <property type="component" value="Unassembled WGS sequence"/>
</dbReference>
<dbReference type="PIRSF" id="PIRSF003078">
    <property type="entry name" value="GidB"/>
    <property type="match status" value="1"/>
</dbReference>
<evidence type="ECO:0000313" key="7">
    <source>
        <dbReference type="EMBL" id="GGB48376.1"/>
    </source>
</evidence>